<dbReference type="PANTHER" id="PTHR44757">
    <property type="entry name" value="DIGUANYLATE CYCLASE DGCP"/>
    <property type="match status" value="1"/>
</dbReference>
<name>A0A7Y9QXR5_9BURK</name>
<dbReference type="SUPFAM" id="SSF158472">
    <property type="entry name" value="HAMP domain-like"/>
    <property type="match status" value="1"/>
</dbReference>
<dbReference type="Pfam" id="PF00563">
    <property type="entry name" value="EAL"/>
    <property type="match status" value="1"/>
</dbReference>
<evidence type="ECO:0000256" key="1">
    <source>
        <dbReference type="SAM" id="Phobius"/>
    </source>
</evidence>
<dbReference type="RefSeq" id="WP_179632148.1">
    <property type="nucleotide sequence ID" value="NZ_CAXYYM010000019.1"/>
</dbReference>
<protein>
    <submittedName>
        <fullName evidence="5">Diguanylate cyclase (GGDEF)-like protein</fullName>
    </submittedName>
</protein>
<keyword evidence="1" id="KW-1133">Transmembrane helix</keyword>
<dbReference type="Pfam" id="PF17152">
    <property type="entry name" value="CHASE8"/>
    <property type="match status" value="1"/>
</dbReference>
<feature type="domain" description="EAL" evidence="2">
    <location>
        <begin position="424"/>
        <end position="674"/>
    </location>
</feature>
<dbReference type="InterPro" id="IPR029787">
    <property type="entry name" value="Nucleotide_cyclase"/>
</dbReference>
<evidence type="ECO:0000259" key="2">
    <source>
        <dbReference type="PROSITE" id="PS50883"/>
    </source>
</evidence>
<accession>A0A7Y9QXR5</accession>
<dbReference type="PANTHER" id="PTHR44757:SF2">
    <property type="entry name" value="BIOFILM ARCHITECTURE MAINTENANCE PROTEIN MBAA"/>
    <property type="match status" value="1"/>
</dbReference>
<dbReference type="SMART" id="SM00267">
    <property type="entry name" value="GGDEF"/>
    <property type="match status" value="1"/>
</dbReference>
<keyword evidence="1" id="KW-0472">Membrane</keyword>
<dbReference type="InterPro" id="IPR052155">
    <property type="entry name" value="Biofilm_reg_signaling"/>
</dbReference>
<dbReference type="Pfam" id="PF00990">
    <property type="entry name" value="GGDEF"/>
    <property type="match status" value="1"/>
</dbReference>
<feature type="domain" description="HAMP" evidence="3">
    <location>
        <begin position="188"/>
        <end position="241"/>
    </location>
</feature>
<dbReference type="CDD" id="cd01949">
    <property type="entry name" value="GGDEF"/>
    <property type="match status" value="1"/>
</dbReference>
<organism evidence="5 6">
    <name type="scientific">Sphaerotilus montanus</name>
    <dbReference type="NCBI Taxonomy" id="522889"/>
    <lineage>
        <taxon>Bacteria</taxon>
        <taxon>Pseudomonadati</taxon>
        <taxon>Pseudomonadota</taxon>
        <taxon>Betaproteobacteria</taxon>
        <taxon>Burkholderiales</taxon>
        <taxon>Sphaerotilaceae</taxon>
        <taxon>Sphaerotilus</taxon>
    </lineage>
</organism>
<comment type="caution">
    <text evidence="5">The sequence shown here is derived from an EMBL/GenBank/DDBJ whole genome shotgun (WGS) entry which is preliminary data.</text>
</comment>
<evidence type="ECO:0000313" key="5">
    <source>
        <dbReference type="EMBL" id="NYG31172.1"/>
    </source>
</evidence>
<dbReference type="SUPFAM" id="SSF141868">
    <property type="entry name" value="EAL domain-like"/>
    <property type="match status" value="1"/>
</dbReference>
<feature type="transmembrane region" description="Helical" evidence="1">
    <location>
        <begin position="15"/>
        <end position="37"/>
    </location>
</feature>
<dbReference type="PROSITE" id="PS50887">
    <property type="entry name" value="GGDEF"/>
    <property type="match status" value="1"/>
</dbReference>
<dbReference type="InterPro" id="IPR001633">
    <property type="entry name" value="EAL_dom"/>
</dbReference>
<dbReference type="Gene3D" id="3.30.70.270">
    <property type="match status" value="1"/>
</dbReference>
<keyword evidence="6" id="KW-1185">Reference proteome</keyword>
<dbReference type="InterPro" id="IPR000160">
    <property type="entry name" value="GGDEF_dom"/>
</dbReference>
<dbReference type="NCBIfam" id="TIGR00254">
    <property type="entry name" value="GGDEF"/>
    <property type="match status" value="1"/>
</dbReference>
<proteinExistence type="predicted"/>
<dbReference type="CDD" id="cd06225">
    <property type="entry name" value="HAMP"/>
    <property type="match status" value="1"/>
</dbReference>
<dbReference type="Gene3D" id="6.10.340.10">
    <property type="match status" value="1"/>
</dbReference>
<dbReference type="Proteomes" id="UP000518288">
    <property type="component" value="Unassembled WGS sequence"/>
</dbReference>
<dbReference type="EMBL" id="JACCFH010000001">
    <property type="protein sequence ID" value="NYG31172.1"/>
    <property type="molecule type" value="Genomic_DNA"/>
</dbReference>
<evidence type="ECO:0000259" key="3">
    <source>
        <dbReference type="PROSITE" id="PS50885"/>
    </source>
</evidence>
<dbReference type="PROSITE" id="PS50885">
    <property type="entry name" value="HAMP"/>
    <property type="match status" value="1"/>
</dbReference>
<dbReference type="PROSITE" id="PS50883">
    <property type="entry name" value="EAL"/>
    <property type="match status" value="1"/>
</dbReference>
<keyword evidence="1" id="KW-0812">Transmembrane</keyword>
<dbReference type="CDD" id="cd01948">
    <property type="entry name" value="EAL"/>
    <property type="match status" value="1"/>
</dbReference>
<evidence type="ECO:0000259" key="4">
    <source>
        <dbReference type="PROSITE" id="PS50887"/>
    </source>
</evidence>
<feature type="transmembrane region" description="Helical" evidence="1">
    <location>
        <begin position="165"/>
        <end position="184"/>
    </location>
</feature>
<dbReference type="InterPro" id="IPR043128">
    <property type="entry name" value="Rev_trsase/Diguanyl_cyclase"/>
</dbReference>
<evidence type="ECO:0000313" key="6">
    <source>
        <dbReference type="Proteomes" id="UP000518288"/>
    </source>
</evidence>
<dbReference type="AlphaFoldDB" id="A0A7Y9QXR5"/>
<sequence length="691" mass="74394">MIARLLHDLRLRTKLSLVVIVSTLMASLLLFVVVTLLEYHDSRHRVEERAQGLARVLAQNVRAPLSFEDPAAARRVLESLGAVPEVRWAALLDMQAAVFAAYAARGSAPPVAAELVRLVTLATAGEVTGALVHTVELVQVDGSVVGRLVLCTDAAPAFSATLTRALLVLMGAAFIGLLASAAAVKVQDGMVRPIAGLADVMHDVSRTHAYMTRVSTSRSDEVGALYDGFNLLLGELEARDTVLQRQQARLFTLAHVDAVTGLSNRHHFRMMLDEALTRLSGHPCAILCLDLDRFKTVNDALGHDVGDHLLTLVGQRLKAVSRDGDMVARLGGDEFAMILCDVADPQEVQRIADRVLATLCTSVDIEGLTVPMGVSVGIALAPRDGDQPEQLLKNADLALYGAKAGGRGRACFYDKSMSAGVVRRLQLERALRSAITLDQLSVVYQPQVDLASRAVTGFEALVRWKHPELGDVRPDEFIAVAEDAGLINEIGAWVLEQACLVAVTWPEHLSVAVNLSAVQVMTQDLPLLVGRVLAATGLSARRLEVEITESVLLNETEATLAQLHGLNRLGVRIALDDFGTGYSSMAYLRRFPFDKLKIDRCFVKALTTEPDARVIVHAIIDMAAGLHMKTLAEGVEREAEMVALLEEGCAEVQGYLVSRPLRVEAVPTFLAAWAGSQGATAETGQTVLVLG</sequence>
<dbReference type="InterPro" id="IPR003660">
    <property type="entry name" value="HAMP_dom"/>
</dbReference>
<dbReference type="InterPro" id="IPR035919">
    <property type="entry name" value="EAL_sf"/>
</dbReference>
<dbReference type="SUPFAM" id="SSF55073">
    <property type="entry name" value="Nucleotide cyclase"/>
    <property type="match status" value="1"/>
</dbReference>
<dbReference type="InterPro" id="IPR033417">
    <property type="entry name" value="CHASE8"/>
</dbReference>
<gene>
    <name evidence="5" type="ORF">BDD16_000158</name>
</gene>
<dbReference type="GO" id="GO:0016020">
    <property type="term" value="C:membrane"/>
    <property type="evidence" value="ECO:0007669"/>
    <property type="project" value="InterPro"/>
</dbReference>
<feature type="domain" description="GGDEF" evidence="4">
    <location>
        <begin position="282"/>
        <end position="415"/>
    </location>
</feature>
<reference evidence="5 6" key="1">
    <citation type="submission" date="2020-07" db="EMBL/GenBank/DDBJ databases">
        <title>Genomic Encyclopedia of Archaeal and Bacterial Type Strains, Phase II (KMG-II): from individual species to whole genera.</title>
        <authorList>
            <person name="Goeker M."/>
        </authorList>
    </citation>
    <scope>NUCLEOTIDE SEQUENCE [LARGE SCALE GENOMIC DNA]</scope>
    <source>
        <strain evidence="5 6">DSM 21226</strain>
    </source>
</reference>
<dbReference type="GO" id="GO:0007165">
    <property type="term" value="P:signal transduction"/>
    <property type="evidence" value="ECO:0007669"/>
    <property type="project" value="InterPro"/>
</dbReference>
<dbReference type="Gene3D" id="3.20.20.450">
    <property type="entry name" value="EAL domain"/>
    <property type="match status" value="1"/>
</dbReference>
<dbReference type="SMART" id="SM00052">
    <property type="entry name" value="EAL"/>
    <property type="match status" value="1"/>
</dbReference>